<evidence type="ECO:0000313" key="3">
    <source>
        <dbReference type="Proteomes" id="UP000543224"/>
    </source>
</evidence>
<reference evidence="2 3" key="1">
    <citation type="journal article" date="2020" name="Front. Microbiol.">
        <title>Single-cell genomics of novel Actinobacteria with the Wood-Ljungdahl pathway discovered in a serpentinizing system.</title>
        <authorList>
            <person name="Merino N."/>
            <person name="Kawai M."/>
            <person name="Boyd E.S."/>
            <person name="Colman D.R."/>
            <person name="McGlynn S.E."/>
            <person name="Nealson K.H."/>
            <person name="Kurokawa K."/>
            <person name="Hongoh Y."/>
        </authorList>
    </citation>
    <scope>NUCLEOTIDE SEQUENCE [LARGE SCALE GENOMIC DNA]</scope>
    <source>
        <strain evidence="2 3">S25</strain>
    </source>
</reference>
<dbReference type="Proteomes" id="UP000543224">
    <property type="component" value="Unassembled WGS sequence"/>
</dbReference>
<feature type="transmembrane region" description="Helical" evidence="1">
    <location>
        <begin position="30"/>
        <end position="52"/>
    </location>
</feature>
<dbReference type="AlphaFoldDB" id="A0A6V8P328"/>
<feature type="non-terminal residue" evidence="2">
    <location>
        <position position="63"/>
    </location>
</feature>
<protein>
    <submittedName>
        <fullName evidence="2">Uncharacterized protein</fullName>
    </submittedName>
</protein>
<keyword evidence="1" id="KW-1133">Transmembrane helix</keyword>
<name>A0A6V8P328_9ACTN</name>
<evidence type="ECO:0000313" key="2">
    <source>
        <dbReference type="EMBL" id="GFP26250.1"/>
    </source>
</evidence>
<sequence length="63" mass="7220">MGVAQDLPSSFYRWPLRFCGSTRFWEIPNLLILCIYSLYSLPTGLLVLHSYARRKTGTARGKP</sequence>
<keyword evidence="1" id="KW-0472">Membrane</keyword>
<comment type="caution">
    <text evidence="2">The sequence shown here is derived from an EMBL/GenBank/DDBJ whole genome shotgun (WGS) entry which is preliminary data.</text>
</comment>
<accession>A0A6V8P328</accession>
<gene>
    <name evidence="2" type="ORF">HKBW3S25_01741</name>
</gene>
<proteinExistence type="predicted"/>
<dbReference type="EMBL" id="BLRX01000468">
    <property type="protein sequence ID" value="GFP26250.1"/>
    <property type="molecule type" value="Genomic_DNA"/>
</dbReference>
<keyword evidence="1" id="KW-0812">Transmembrane</keyword>
<evidence type="ECO:0000256" key="1">
    <source>
        <dbReference type="SAM" id="Phobius"/>
    </source>
</evidence>
<organism evidence="2 3">
    <name type="scientific">Candidatus Hakubella thermalkaliphila</name>
    <dbReference type="NCBI Taxonomy" id="2754717"/>
    <lineage>
        <taxon>Bacteria</taxon>
        <taxon>Bacillati</taxon>
        <taxon>Actinomycetota</taxon>
        <taxon>Actinomycetota incertae sedis</taxon>
        <taxon>Candidatus Hakubellales</taxon>
        <taxon>Candidatus Hakubellaceae</taxon>
        <taxon>Candidatus Hakubella</taxon>
    </lineage>
</organism>